<dbReference type="AlphaFoldDB" id="A0A6J2TMT0"/>
<dbReference type="GeneID" id="115625788"/>
<accession>A0A6J2TMT0</accession>
<dbReference type="RefSeq" id="XP_030376820.1">
    <property type="nucleotide sequence ID" value="XM_030520960.1"/>
</dbReference>
<evidence type="ECO:0000313" key="2">
    <source>
        <dbReference type="Proteomes" id="UP000504634"/>
    </source>
</evidence>
<evidence type="ECO:0000256" key="1">
    <source>
        <dbReference type="SAM" id="MobiDB-lite"/>
    </source>
</evidence>
<feature type="compositionally biased region" description="Polar residues" evidence="1">
    <location>
        <begin position="81"/>
        <end position="95"/>
    </location>
</feature>
<dbReference type="Proteomes" id="UP000504634">
    <property type="component" value="Unplaced"/>
</dbReference>
<reference evidence="3" key="1">
    <citation type="submission" date="2025-08" db="UniProtKB">
        <authorList>
            <consortium name="RefSeq"/>
        </authorList>
    </citation>
    <scope>IDENTIFICATION</scope>
    <source>
        <strain evidence="3">11010-0011.00</strain>
        <tissue evidence="3">Whole body</tissue>
    </source>
</reference>
<feature type="region of interest" description="Disordered" evidence="1">
    <location>
        <begin position="1"/>
        <end position="100"/>
    </location>
</feature>
<protein>
    <submittedName>
        <fullName evidence="3">Uncharacterized serine-rich protein C215.13-like</fullName>
    </submittedName>
</protein>
<name>A0A6J2TMT0_DROLE</name>
<evidence type="ECO:0000313" key="3">
    <source>
        <dbReference type="RefSeq" id="XP_030376820.1"/>
    </source>
</evidence>
<sequence>MSTPNKAKSTVDDKSLGRPAARTSSTSQEGNYPSEWKQRSKSRPSSTSNDEKYPTAWKQNMKNALQANSSPRKVHSEGSIDVTQTSWQGSSQKGSISEHNKRIIKSVSETLLETSESEDPTLAAVASTTDSINATSTVLSLPSASRTSSISTIGSAQLSSEHLTLLSGSQTSGYTTESRYESVASSYTISSGSSNSALGIYGTGYNWIPQPRMTPHNFLREIHVGVDVAASNQEIQQIRSDLQGLLANEISMMRQTGGGRPAIYVIAYHFM</sequence>
<keyword evidence="2" id="KW-1185">Reference proteome</keyword>
<proteinExistence type="predicted"/>
<organism evidence="2 3">
    <name type="scientific">Drosophila lebanonensis</name>
    <name type="common">Fruit fly</name>
    <name type="synonym">Scaptodrosophila lebanonensis</name>
    <dbReference type="NCBI Taxonomy" id="7225"/>
    <lineage>
        <taxon>Eukaryota</taxon>
        <taxon>Metazoa</taxon>
        <taxon>Ecdysozoa</taxon>
        <taxon>Arthropoda</taxon>
        <taxon>Hexapoda</taxon>
        <taxon>Insecta</taxon>
        <taxon>Pterygota</taxon>
        <taxon>Neoptera</taxon>
        <taxon>Endopterygota</taxon>
        <taxon>Diptera</taxon>
        <taxon>Brachycera</taxon>
        <taxon>Muscomorpha</taxon>
        <taxon>Ephydroidea</taxon>
        <taxon>Drosophilidae</taxon>
        <taxon>Scaptodrosophila</taxon>
    </lineage>
</organism>
<gene>
    <name evidence="3" type="primary">LOC115625788</name>
</gene>
<feature type="compositionally biased region" description="Polar residues" evidence="1">
    <location>
        <begin position="57"/>
        <end position="71"/>
    </location>
</feature>
<feature type="compositionally biased region" description="Polar residues" evidence="1">
    <location>
        <begin position="22"/>
        <end position="31"/>
    </location>
</feature>
<dbReference type="OrthoDB" id="7860461at2759"/>